<dbReference type="Pfam" id="PF00149">
    <property type="entry name" value="Metallophos"/>
    <property type="match status" value="1"/>
</dbReference>
<evidence type="ECO:0000313" key="5">
    <source>
        <dbReference type="Proteomes" id="UP000317158"/>
    </source>
</evidence>
<dbReference type="SUPFAM" id="SSF56300">
    <property type="entry name" value="Metallo-dependent phosphatases"/>
    <property type="match status" value="1"/>
</dbReference>
<dbReference type="InterPro" id="IPR015914">
    <property type="entry name" value="PAPs_N"/>
</dbReference>
<dbReference type="InterPro" id="IPR004843">
    <property type="entry name" value="Calcineurin-like_PHP"/>
</dbReference>
<reference evidence="4 5" key="1">
    <citation type="journal article" date="2019" name="Nat. Microbiol.">
        <title>Wide diversity of methane and short-chain alkane metabolisms in uncultured archaea.</title>
        <authorList>
            <person name="Borrel G."/>
            <person name="Adam P.S."/>
            <person name="McKay L.J."/>
            <person name="Chen L.X."/>
            <person name="Sierra-Garcia I.N."/>
            <person name="Sieber C.M."/>
            <person name="Letourneur Q."/>
            <person name="Ghozlane A."/>
            <person name="Andersen G.L."/>
            <person name="Li W.J."/>
            <person name="Hallam S.J."/>
            <person name="Muyzer G."/>
            <person name="de Oliveira V.M."/>
            <person name="Inskeep W.P."/>
            <person name="Banfield J.F."/>
            <person name="Gribaldo S."/>
        </authorList>
    </citation>
    <scope>NUCLEOTIDE SEQUENCE [LARGE SCALE GENOMIC DNA]</scope>
    <source>
        <strain evidence="4">NM1a</strain>
    </source>
</reference>
<name>A0A520KSV0_METT2</name>
<accession>A0A520KSV0</accession>
<dbReference type="PANTHER" id="PTHR22953:SF153">
    <property type="entry name" value="PURPLE ACID PHOSPHATASE"/>
    <property type="match status" value="1"/>
</dbReference>
<evidence type="ECO:0000313" key="4">
    <source>
        <dbReference type="EMBL" id="RZN65003.1"/>
    </source>
</evidence>
<dbReference type="AlphaFoldDB" id="A0A520KSV0"/>
<keyword evidence="1" id="KW-0732">Signal</keyword>
<dbReference type="Gene3D" id="2.60.40.380">
    <property type="entry name" value="Purple acid phosphatase-like, N-terminal"/>
    <property type="match status" value="1"/>
</dbReference>
<dbReference type="GO" id="GO:0046872">
    <property type="term" value="F:metal ion binding"/>
    <property type="evidence" value="ECO:0007669"/>
    <property type="project" value="InterPro"/>
</dbReference>
<dbReference type="SUPFAM" id="SSF49363">
    <property type="entry name" value="Purple acid phosphatase, N-terminal domain"/>
    <property type="match status" value="1"/>
</dbReference>
<sequence>MDKCWRRILYLLSALLLLSFPIISAYGDVEGFFANDNIPYNIHLGFRSDPSTSITIAWKTSAPAGSFVQYGMDQYYGMTARGDKGSSLFHEVNLIDLEPNTTYHYRCGSEDGWSQDHTFKTAPLDDGNVSFIVVGDSRNEATDCNFDGWKVVSEAAASEDFDFSLFSGDFVYFGFIPLEWKLWFDSAAPELFLKAPFMVVLGNHEFRSPIYFTQFATPDFKNKGWYSFDYGNVHVAVLNTETSLLTSIEPLIFPADMGPSSEQYKWLEDDLSNVPDDMWKIVVLHRPPYSCGKAHGDNIDVQPITTLFDEYGVDLVFAGHDHGYQRSKPIVNGEITGGGGTIYMISGGAGAPLYPVDKKDERFSYAESCYHYTLVEVDGNVLTLKAKYPDGEVFDSLILTK</sequence>
<feature type="domain" description="Calcineurin-like phosphoesterase" evidence="2">
    <location>
        <begin position="132"/>
        <end position="324"/>
    </location>
</feature>
<feature type="domain" description="Purple acid phosphatase N-terminal" evidence="3">
    <location>
        <begin position="39"/>
        <end position="121"/>
    </location>
</feature>
<dbReference type="Gene3D" id="3.60.21.10">
    <property type="match status" value="1"/>
</dbReference>
<dbReference type="EMBL" id="RXIF01000004">
    <property type="protein sequence ID" value="RZN65003.1"/>
    <property type="molecule type" value="Genomic_DNA"/>
</dbReference>
<dbReference type="Pfam" id="PF16656">
    <property type="entry name" value="Pur_ac_phosph_N"/>
    <property type="match status" value="1"/>
</dbReference>
<evidence type="ECO:0000259" key="3">
    <source>
        <dbReference type="Pfam" id="PF16656"/>
    </source>
</evidence>
<evidence type="ECO:0000259" key="2">
    <source>
        <dbReference type="Pfam" id="PF00149"/>
    </source>
</evidence>
<dbReference type="PANTHER" id="PTHR22953">
    <property type="entry name" value="ACID PHOSPHATASE RELATED"/>
    <property type="match status" value="1"/>
</dbReference>
<dbReference type="InterPro" id="IPR029052">
    <property type="entry name" value="Metallo-depent_PP-like"/>
</dbReference>
<dbReference type="InterPro" id="IPR008963">
    <property type="entry name" value="Purple_acid_Pase-like_N"/>
</dbReference>
<comment type="caution">
    <text evidence="4">The sequence shown here is derived from an EMBL/GenBank/DDBJ whole genome shotgun (WGS) entry which is preliminary data.</text>
</comment>
<dbReference type="Proteomes" id="UP000317158">
    <property type="component" value="Unassembled WGS sequence"/>
</dbReference>
<evidence type="ECO:0000256" key="1">
    <source>
        <dbReference type="ARBA" id="ARBA00022729"/>
    </source>
</evidence>
<protein>
    <submittedName>
        <fullName evidence="4">Metallophosphoesterase family protein</fullName>
    </submittedName>
</protein>
<proteinExistence type="predicted"/>
<organism evidence="4 5">
    <name type="scientific">Methanoliparum thermophilum</name>
    <dbReference type="NCBI Taxonomy" id="2491083"/>
    <lineage>
        <taxon>Archaea</taxon>
        <taxon>Methanobacteriati</taxon>
        <taxon>Methanobacteriota</taxon>
        <taxon>Candidatus Methanoliparia</taxon>
        <taxon>Candidatus Methanoliparales</taxon>
        <taxon>Candidatus Methanoliparaceae</taxon>
        <taxon>Candidatus Methanoliparum</taxon>
    </lineage>
</organism>
<dbReference type="InterPro" id="IPR039331">
    <property type="entry name" value="PAPs-like"/>
</dbReference>
<gene>
    <name evidence="4" type="ORF">EF806_02885</name>
</gene>
<dbReference type="GO" id="GO:0003993">
    <property type="term" value="F:acid phosphatase activity"/>
    <property type="evidence" value="ECO:0007669"/>
    <property type="project" value="InterPro"/>
</dbReference>